<accession>A0A2W5Q3W8</accession>
<evidence type="ECO:0000313" key="7">
    <source>
        <dbReference type="Proteomes" id="UP000249185"/>
    </source>
</evidence>
<proteinExistence type="predicted"/>
<evidence type="ECO:0008006" key="8">
    <source>
        <dbReference type="Google" id="ProtNLM"/>
    </source>
</evidence>
<evidence type="ECO:0000256" key="3">
    <source>
        <dbReference type="ARBA" id="ARBA00023163"/>
    </source>
</evidence>
<keyword evidence="3" id="KW-0804">Transcription</keyword>
<dbReference type="PANTHER" id="PTHR30136:SF24">
    <property type="entry name" value="HTH-TYPE TRANSCRIPTIONAL REPRESSOR ALLR"/>
    <property type="match status" value="1"/>
</dbReference>
<dbReference type="GO" id="GO:0003677">
    <property type="term" value="F:DNA binding"/>
    <property type="evidence" value="ECO:0007669"/>
    <property type="project" value="UniProtKB-KW"/>
</dbReference>
<dbReference type="Proteomes" id="UP000249185">
    <property type="component" value="Unassembled WGS sequence"/>
</dbReference>
<sequence length="263" mass="28467">MSERPTDLTPPAGTTARTLLLLKLLAEARGDVSIKELSLRTNLPPSTLHRLLQLLLEGGMASFDADHKRYGIGPEFLRVAALVGARRSIADSARPHLEQITATTGETSCLIAYVRPRQVVTAVVIVNSPHPLQYKTELFTDHTLLLGATGQSILAFLPDEEREQALSGLGSETLDRLSGIPDRAAYVARLDRFRAQGYAITQSETIEGAVGIGAPVFDHGARVVASICVTVPKIRFTPEIEDRVVRALRPEAALLSAELGHRP</sequence>
<dbReference type="InterPro" id="IPR029016">
    <property type="entry name" value="GAF-like_dom_sf"/>
</dbReference>
<dbReference type="InterPro" id="IPR050707">
    <property type="entry name" value="HTH_MetabolicPath_Reg"/>
</dbReference>
<dbReference type="AlphaFoldDB" id="A0A2W5Q3W8"/>
<keyword evidence="2" id="KW-0238">DNA-binding</keyword>
<dbReference type="PANTHER" id="PTHR30136">
    <property type="entry name" value="HELIX-TURN-HELIX TRANSCRIPTIONAL REGULATOR, ICLR FAMILY"/>
    <property type="match status" value="1"/>
</dbReference>
<dbReference type="InterPro" id="IPR005471">
    <property type="entry name" value="Tscrpt_reg_IclR_N"/>
</dbReference>
<dbReference type="GO" id="GO:0003700">
    <property type="term" value="F:DNA-binding transcription factor activity"/>
    <property type="evidence" value="ECO:0007669"/>
    <property type="project" value="TreeGrafter"/>
</dbReference>
<dbReference type="Gene3D" id="3.30.450.40">
    <property type="match status" value="1"/>
</dbReference>
<organism evidence="6 7">
    <name type="scientific">Rhodovulum sulfidophilum</name>
    <name type="common">Rhodobacter sulfidophilus</name>
    <dbReference type="NCBI Taxonomy" id="35806"/>
    <lineage>
        <taxon>Bacteria</taxon>
        <taxon>Pseudomonadati</taxon>
        <taxon>Pseudomonadota</taxon>
        <taxon>Alphaproteobacteria</taxon>
        <taxon>Rhodobacterales</taxon>
        <taxon>Paracoccaceae</taxon>
        <taxon>Rhodovulum</taxon>
    </lineage>
</organism>
<dbReference type="SUPFAM" id="SSF55781">
    <property type="entry name" value="GAF domain-like"/>
    <property type="match status" value="1"/>
</dbReference>
<evidence type="ECO:0000256" key="1">
    <source>
        <dbReference type="ARBA" id="ARBA00023015"/>
    </source>
</evidence>
<dbReference type="InterPro" id="IPR036390">
    <property type="entry name" value="WH_DNA-bd_sf"/>
</dbReference>
<comment type="caution">
    <text evidence="6">The sequence shown here is derived from an EMBL/GenBank/DDBJ whole genome shotgun (WGS) entry which is preliminary data.</text>
</comment>
<protein>
    <recommendedName>
        <fullName evidence="8">IclR family transcriptional regulator</fullName>
    </recommendedName>
</protein>
<reference evidence="6 7" key="1">
    <citation type="submission" date="2017-08" db="EMBL/GenBank/DDBJ databases">
        <title>Infants hospitalized years apart are colonized by the same room-sourced microbial strains.</title>
        <authorList>
            <person name="Brooks B."/>
            <person name="Olm M.R."/>
            <person name="Firek B.A."/>
            <person name="Baker R."/>
            <person name="Thomas B.C."/>
            <person name="Morowitz M.J."/>
            <person name="Banfield J.F."/>
        </authorList>
    </citation>
    <scope>NUCLEOTIDE SEQUENCE [LARGE SCALE GENOMIC DNA]</scope>
    <source>
        <strain evidence="6">S2_005_002_R2_34</strain>
    </source>
</reference>
<dbReference type="SMART" id="SM00346">
    <property type="entry name" value="HTH_ICLR"/>
    <property type="match status" value="1"/>
</dbReference>
<dbReference type="InterPro" id="IPR036388">
    <property type="entry name" value="WH-like_DNA-bd_sf"/>
</dbReference>
<dbReference type="PROSITE" id="PS51077">
    <property type="entry name" value="HTH_ICLR"/>
    <property type="match status" value="1"/>
</dbReference>
<evidence type="ECO:0000256" key="2">
    <source>
        <dbReference type="ARBA" id="ARBA00023125"/>
    </source>
</evidence>
<dbReference type="PROSITE" id="PS51078">
    <property type="entry name" value="ICLR_ED"/>
    <property type="match status" value="1"/>
</dbReference>
<dbReference type="Pfam" id="PF01614">
    <property type="entry name" value="IclR_C"/>
    <property type="match status" value="1"/>
</dbReference>
<dbReference type="Gene3D" id="1.10.10.10">
    <property type="entry name" value="Winged helix-like DNA-binding domain superfamily/Winged helix DNA-binding domain"/>
    <property type="match status" value="1"/>
</dbReference>
<dbReference type="InterPro" id="IPR014757">
    <property type="entry name" value="Tscrpt_reg_IclR_C"/>
</dbReference>
<keyword evidence="1" id="KW-0805">Transcription regulation</keyword>
<dbReference type="GO" id="GO:0045892">
    <property type="term" value="P:negative regulation of DNA-templated transcription"/>
    <property type="evidence" value="ECO:0007669"/>
    <property type="project" value="TreeGrafter"/>
</dbReference>
<evidence type="ECO:0000259" key="4">
    <source>
        <dbReference type="PROSITE" id="PS51077"/>
    </source>
</evidence>
<feature type="domain" description="HTH iclR-type" evidence="4">
    <location>
        <begin position="12"/>
        <end position="74"/>
    </location>
</feature>
<evidence type="ECO:0000313" key="6">
    <source>
        <dbReference type="EMBL" id="PZQ46040.1"/>
    </source>
</evidence>
<feature type="domain" description="IclR-ED" evidence="5">
    <location>
        <begin position="75"/>
        <end position="261"/>
    </location>
</feature>
<evidence type="ECO:0000259" key="5">
    <source>
        <dbReference type="PROSITE" id="PS51078"/>
    </source>
</evidence>
<gene>
    <name evidence="6" type="ORF">DI556_21415</name>
</gene>
<dbReference type="Pfam" id="PF09339">
    <property type="entry name" value="HTH_IclR"/>
    <property type="match status" value="1"/>
</dbReference>
<dbReference type="SUPFAM" id="SSF46785">
    <property type="entry name" value="Winged helix' DNA-binding domain"/>
    <property type="match status" value="1"/>
</dbReference>
<name>A0A2W5Q3W8_RHOSU</name>
<dbReference type="EMBL" id="QFPW01000032">
    <property type="protein sequence ID" value="PZQ46040.1"/>
    <property type="molecule type" value="Genomic_DNA"/>
</dbReference>